<gene>
    <name evidence="2" type="ORF">CC99x_012210</name>
    <name evidence="1" type="ORF">CC99x_01225</name>
</gene>
<name>A0A0Q9YS76_9GAMM</name>
<dbReference type="STRING" id="437022.CC99x_01225"/>
<evidence type="ECO:0000313" key="1">
    <source>
        <dbReference type="EMBL" id="KRG18744.1"/>
    </source>
</evidence>
<dbReference type="EMBL" id="LKHV01000005">
    <property type="protein sequence ID" value="KRG18744.1"/>
    <property type="molecule type" value="Genomic_DNA"/>
</dbReference>
<evidence type="ECO:0008006" key="4">
    <source>
        <dbReference type="Google" id="ProtNLM"/>
    </source>
</evidence>
<dbReference type="Gene3D" id="3.30.420.40">
    <property type="match status" value="2"/>
</dbReference>
<evidence type="ECO:0000313" key="2">
    <source>
        <dbReference type="EMBL" id="MCS5709660.1"/>
    </source>
</evidence>
<reference evidence="2" key="3">
    <citation type="submission" date="2021-06" db="EMBL/GenBank/DDBJ databases">
        <title>Genomic Description and Analysis of Intracellular Bacteria, Candidatus Berkiella cookevillensis and Candidatus Berkiella aquae.</title>
        <authorList>
            <person name="Kidane D.T."/>
            <person name="Mehari Y.T."/>
            <person name="Rice F.C."/>
            <person name="Arivett B.A."/>
            <person name="Farone A.L."/>
            <person name="Berk S.G."/>
            <person name="Farone M.B."/>
        </authorList>
    </citation>
    <scope>NUCLEOTIDE SEQUENCE</scope>
    <source>
        <strain evidence="2">CC99</strain>
    </source>
</reference>
<reference evidence="2" key="2">
    <citation type="journal article" date="2016" name="Genome Announc.">
        <title>Draft Genome Sequences of Two Novel Amoeba-Resistant Intranuclear Bacteria, 'Candidatus Berkiella cookevillensis' and 'Candidatus Berkiella aquae'.</title>
        <authorList>
            <person name="Mehari Y.T."/>
            <person name="Arivett B.A."/>
            <person name="Farone A.L."/>
            <person name="Gunderson J.H."/>
            <person name="Farone M.B."/>
        </authorList>
    </citation>
    <scope>NUCLEOTIDE SEQUENCE</scope>
    <source>
        <strain evidence="2">CC99</strain>
    </source>
</reference>
<keyword evidence="3" id="KW-1185">Reference proteome</keyword>
<evidence type="ECO:0000313" key="3">
    <source>
        <dbReference type="Proteomes" id="UP000051494"/>
    </source>
</evidence>
<dbReference type="Gene3D" id="3.30.1490.300">
    <property type="match status" value="1"/>
</dbReference>
<dbReference type="EMBL" id="LKHV02000001">
    <property type="protein sequence ID" value="MCS5709660.1"/>
    <property type="molecule type" value="Genomic_DNA"/>
</dbReference>
<reference evidence="1" key="1">
    <citation type="submission" date="2015-09" db="EMBL/GenBank/DDBJ databases">
        <title>Draft Genome Sequences of Two Novel Amoeba-resistant Intranuclear Bacteria, Candidatus Berkiella cookevillensis and Candidatus Berkiella aquae.</title>
        <authorList>
            <person name="Mehari Y.T."/>
            <person name="Arivett B.A."/>
            <person name="Farone A.L."/>
            <person name="Gunderson J.H."/>
            <person name="Farone M.B."/>
        </authorList>
    </citation>
    <scope>NUCLEOTIDE SEQUENCE [LARGE SCALE GENOMIC DNA]</scope>
    <source>
        <strain evidence="1">CC99</strain>
    </source>
</reference>
<proteinExistence type="predicted"/>
<dbReference type="AlphaFoldDB" id="A0A0Q9YS76"/>
<comment type="caution">
    <text evidence="1">The sequence shown here is derived from an EMBL/GenBank/DDBJ whole genome shotgun (WGS) entry which is preliminary data.</text>
</comment>
<dbReference type="RefSeq" id="WP_057624335.1">
    <property type="nucleotide sequence ID" value="NZ_LKHV02000001.1"/>
</dbReference>
<accession>A0A0Q9YS76</accession>
<dbReference type="Proteomes" id="UP000051494">
    <property type="component" value="Unassembled WGS sequence"/>
</dbReference>
<sequence>MLMQPWAILIRSPVLEPWLKISKPKKVGLCLNDDLLLGSARDTQPVSHEAVEMFSFEHPFDAASKRAIRTHLIKNQLDTAPATIILDPKKYQYFLIDDIDTEEKYKKEAIQWGLTDFLDYPAEDAVIEYIELPAKNTMQTKKMIYAFAVHKEVIAHYQAWAADCKINIAQIDIWQNTIKHLLCDQDALTGVMMIVLRPDMAEIVIVRNKEIYLLRQLDISVAKYKFLQEKIEAEAFYNDLCVEIHRTIDFCTSKIVQPNVSQILLYDDMHLTIDFPKIEEILGIKIKSILMDENIQEKNIDAKFVFAYGAMSGVIS</sequence>
<organism evidence="1">
    <name type="scientific">Candidatus Berkiella cookevillensis</name>
    <dbReference type="NCBI Taxonomy" id="437022"/>
    <lineage>
        <taxon>Bacteria</taxon>
        <taxon>Pseudomonadati</taxon>
        <taxon>Pseudomonadota</taxon>
        <taxon>Gammaproteobacteria</taxon>
        <taxon>Candidatus Berkiellales</taxon>
        <taxon>Candidatus Berkiellaceae</taxon>
        <taxon>Candidatus Berkiella</taxon>
    </lineage>
</organism>
<dbReference type="OrthoDB" id="5296002at2"/>
<protein>
    <recommendedName>
        <fullName evidence="4">Competence protein A</fullName>
    </recommendedName>
</protein>